<proteinExistence type="predicted"/>
<evidence type="ECO:0000313" key="2">
    <source>
        <dbReference type="Proteomes" id="UP001358586"/>
    </source>
</evidence>
<reference evidence="1 2" key="1">
    <citation type="submission" date="2023-03" db="EMBL/GenBank/DDBJ databases">
        <title>WGS of Gossypium arboreum.</title>
        <authorList>
            <person name="Yu D."/>
        </authorList>
    </citation>
    <scope>NUCLEOTIDE SEQUENCE [LARGE SCALE GENOMIC DNA]</scope>
    <source>
        <tissue evidence="1">Leaf</tissue>
    </source>
</reference>
<organism evidence="1 2">
    <name type="scientific">Gossypium arboreum</name>
    <name type="common">Tree cotton</name>
    <name type="synonym">Gossypium nanking</name>
    <dbReference type="NCBI Taxonomy" id="29729"/>
    <lineage>
        <taxon>Eukaryota</taxon>
        <taxon>Viridiplantae</taxon>
        <taxon>Streptophyta</taxon>
        <taxon>Embryophyta</taxon>
        <taxon>Tracheophyta</taxon>
        <taxon>Spermatophyta</taxon>
        <taxon>Magnoliopsida</taxon>
        <taxon>eudicotyledons</taxon>
        <taxon>Gunneridae</taxon>
        <taxon>Pentapetalae</taxon>
        <taxon>rosids</taxon>
        <taxon>malvids</taxon>
        <taxon>Malvales</taxon>
        <taxon>Malvaceae</taxon>
        <taxon>Malvoideae</taxon>
        <taxon>Gossypium</taxon>
    </lineage>
</organism>
<evidence type="ECO:0000313" key="1">
    <source>
        <dbReference type="EMBL" id="KAK5817551.1"/>
    </source>
</evidence>
<protein>
    <submittedName>
        <fullName evidence="1">Uncharacterized protein</fullName>
    </submittedName>
</protein>
<comment type="caution">
    <text evidence="1">The sequence shown here is derived from an EMBL/GenBank/DDBJ whole genome shotgun (WGS) entry which is preliminary data.</text>
</comment>
<name>A0ABR0P8G7_GOSAR</name>
<gene>
    <name evidence="1" type="ORF">PVK06_022475</name>
</gene>
<accession>A0ABR0P8G7</accession>
<sequence>MKIIRKFDCIFRLIMEEEIVGSEIGDEEDEAWENGGKDRYRWNLMSFAWLDRSLQ</sequence>
<dbReference type="Proteomes" id="UP001358586">
    <property type="component" value="Chromosome 7"/>
</dbReference>
<dbReference type="EMBL" id="JARKNE010000007">
    <property type="protein sequence ID" value="KAK5817551.1"/>
    <property type="molecule type" value="Genomic_DNA"/>
</dbReference>
<keyword evidence="2" id="KW-1185">Reference proteome</keyword>